<gene>
    <name evidence="1" type="ORF">I7730_16235</name>
</gene>
<reference evidence="1" key="1">
    <citation type="journal article" date="2018" name="Genome Biol.">
        <title>SKESA: strategic k-mer extension for scrupulous assemblies.</title>
        <authorList>
            <person name="Souvorov A."/>
            <person name="Agarwala R."/>
            <person name="Lipman D.J."/>
        </authorList>
    </citation>
    <scope>NUCLEOTIDE SEQUENCE</scope>
    <source>
        <strain evidence="1">BCW_3452</strain>
    </source>
</reference>
<accession>A0A8H9N203</accession>
<protein>
    <submittedName>
        <fullName evidence="1">Uncharacterized protein</fullName>
    </submittedName>
</protein>
<organism evidence="1">
    <name type="scientific">Vibrio vulnificus</name>
    <dbReference type="NCBI Taxonomy" id="672"/>
    <lineage>
        <taxon>Bacteria</taxon>
        <taxon>Pseudomonadati</taxon>
        <taxon>Pseudomonadota</taxon>
        <taxon>Gammaproteobacteria</taxon>
        <taxon>Vibrionales</taxon>
        <taxon>Vibrionaceae</taxon>
        <taxon>Vibrio</taxon>
    </lineage>
</organism>
<reference evidence="1" key="2">
    <citation type="submission" date="2019-01" db="EMBL/GenBank/DDBJ databases">
        <authorList>
            <consortium name="NCBI Pathogen Detection Project"/>
        </authorList>
    </citation>
    <scope>NUCLEOTIDE SEQUENCE</scope>
    <source>
        <strain evidence="1">BCW_3452</strain>
    </source>
</reference>
<name>A0A8H9N203_VIBVL</name>
<evidence type="ECO:0000313" key="1">
    <source>
        <dbReference type="EMBL" id="HAS8541333.1"/>
    </source>
</evidence>
<dbReference type="AlphaFoldDB" id="A0A8H9N203"/>
<sequence>MARALKVFEVTTCWNNPRGRYLVAADSKAEASRLLGCSVYHLNNYSYLLERTDCENYKLAMSQPKTVFKKVDTKSDFAPLEELNKS</sequence>
<comment type="caution">
    <text evidence="1">The sequence shown here is derived from an EMBL/GenBank/DDBJ whole genome shotgun (WGS) entry which is preliminary data.</text>
</comment>
<proteinExistence type="predicted"/>
<dbReference type="Proteomes" id="UP000863257">
    <property type="component" value="Unassembled WGS sequence"/>
</dbReference>
<dbReference type="EMBL" id="DACRBY010000020">
    <property type="protein sequence ID" value="HAS8541333.1"/>
    <property type="molecule type" value="Genomic_DNA"/>
</dbReference>